<dbReference type="Gene3D" id="3.90.70.10">
    <property type="entry name" value="Cysteine proteinases"/>
    <property type="match status" value="1"/>
</dbReference>
<dbReference type="Proteomes" id="UP000557717">
    <property type="component" value="Unassembled WGS sequence"/>
</dbReference>
<evidence type="ECO:0000313" key="4">
    <source>
        <dbReference type="Proteomes" id="UP000557717"/>
    </source>
</evidence>
<comment type="caution">
    <text evidence="3">The sequence shown here is derived from an EMBL/GenBank/DDBJ whole genome shotgun (WGS) entry which is preliminary data.</text>
</comment>
<evidence type="ECO:0000313" key="3">
    <source>
        <dbReference type="EMBL" id="MBB5351462.1"/>
    </source>
</evidence>
<dbReference type="InterPro" id="IPR005074">
    <property type="entry name" value="Peptidase_C39"/>
</dbReference>
<dbReference type="GO" id="GO:0005524">
    <property type="term" value="F:ATP binding"/>
    <property type="evidence" value="ECO:0007669"/>
    <property type="project" value="InterPro"/>
</dbReference>
<keyword evidence="1" id="KW-0812">Transmembrane</keyword>
<accession>A0A840V0D1</accession>
<dbReference type="Pfam" id="PF03412">
    <property type="entry name" value="Peptidase_C39"/>
    <property type="match status" value="1"/>
</dbReference>
<evidence type="ECO:0000256" key="1">
    <source>
        <dbReference type="SAM" id="Phobius"/>
    </source>
</evidence>
<dbReference type="AlphaFoldDB" id="A0A840V0D1"/>
<evidence type="ECO:0000259" key="2">
    <source>
        <dbReference type="PROSITE" id="PS50990"/>
    </source>
</evidence>
<gene>
    <name evidence="3" type="ORF">HNR46_001699</name>
</gene>
<keyword evidence="1" id="KW-0472">Membrane</keyword>
<feature type="transmembrane region" description="Helical" evidence="1">
    <location>
        <begin position="6"/>
        <end position="25"/>
    </location>
</feature>
<keyword evidence="4" id="KW-1185">Reference proteome</keyword>
<organism evidence="3 4">
    <name type="scientific">Haloferula luteola</name>
    <dbReference type="NCBI Taxonomy" id="595692"/>
    <lineage>
        <taxon>Bacteria</taxon>
        <taxon>Pseudomonadati</taxon>
        <taxon>Verrucomicrobiota</taxon>
        <taxon>Verrucomicrobiia</taxon>
        <taxon>Verrucomicrobiales</taxon>
        <taxon>Verrucomicrobiaceae</taxon>
        <taxon>Haloferula</taxon>
    </lineage>
</organism>
<feature type="transmembrane region" description="Helical" evidence="1">
    <location>
        <begin position="32"/>
        <end position="55"/>
    </location>
</feature>
<proteinExistence type="predicted"/>
<dbReference type="RefSeq" id="WP_184017662.1">
    <property type="nucleotide sequence ID" value="NZ_JACHFD010000007.1"/>
</dbReference>
<dbReference type="PROSITE" id="PS50990">
    <property type="entry name" value="PEPTIDASE_C39"/>
    <property type="match status" value="1"/>
</dbReference>
<dbReference type="GO" id="GO:0008233">
    <property type="term" value="F:peptidase activity"/>
    <property type="evidence" value="ECO:0007669"/>
    <property type="project" value="InterPro"/>
</dbReference>
<protein>
    <recommendedName>
        <fullName evidence="2">Peptidase C39 domain-containing protein</fullName>
    </recommendedName>
</protein>
<reference evidence="3 4" key="1">
    <citation type="submission" date="2020-08" db="EMBL/GenBank/DDBJ databases">
        <title>Genomic Encyclopedia of Type Strains, Phase IV (KMG-IV): sequencing the most valuable type-strain genomes for metagenomic binning, comparative biology and taxonomic classification.</title>
        <authorList>
            <person name="Goeker M."/>
        </authorList>
    </citation>
    <scope>NUCLEOTIDE SEQUENCE [LARGE SCALE GENOMIC DNA]</scope>
    <source>
        <strain evidence="3 4">YC6886</strain>
    </source>
</reference>
<dbReference type="GO" id="GO:0006508">
    <property type="term" value="P:proteolysis"/>
    <property type="evidence" value="ECO:0007669"/>
    <property type="project" value="InterPro"/>
</dbReference>
<feature type="domain" description="Peptidase C39" evidence="2">
    <location>
        <begin position="135"/>
        <end position="256"/>
    </location>
</feature>
<keyword evidence="1" id="KW-1133">Transmembrane helix</keyword>
<sequence>MNLNGLGILSAILSGAAFWLASRYAVKLPFKVWLGCSMAAVVAAIPGASFAAYYFHVLPESDGYYAFRSFRGTEGLVVLVGLAGGLLAGRLPRMWGFPVLLGVIGGSILPFIKPLIGPIPAVSYRDQWDGDVCLQSTPSTCGAAATATLLKQLGIKVTERELAREAHSYAGGTEAWYLARAARSRGVRVDFDFQSEVLERMSLPAMVGVRWGGAGHFIALLEKDGEAFVVGDPLRGREVLTGEEILDRYRLTGFQMVVRATTN</sequence>
<dbReference type="GO" id="GO:0016020">
    <property type="term" value="C:membrane"/>
    <property type="evidence" value="ECO:0007669"/>
    <property type="project" value="InterPro"/>
</dbReference>
<dbReference type="EMBL" id="JACHFD010000007">
    <property type="protein sequence ID" value="MBB5351462.1"/>
    <property type="molecule type" value="Genomic_DNA"/>
</dbReference>
<feature type="transmembrane region" description="Helical" evidence="1">
    <location>
        <begin position="95"/>
        <end position="112"/>
    </location>
</feature>
<name>A0A840V0D1_9BACT</name>
<feature type="transmembrane region" description="Helical" evidence="1">
    <location>
        <begin position="67"/>
        <end position="88"/>
    </location>
</feature>